<accession>A0AAV3ZJR1</accession>
<proteinExistence type="predicted"/>
<protein>
    <recommendedName>
        <fullName evidence="4">HMG box domain-containing protein</fullName>
    </recommendedName>
</protein>
<dbReference type="EMBL" id="BLXT01002468">
    <property type="protein sequence ID" value="GFN94776.1"/>
    <property type="molecule type" value="Genomic_DNA"/>
</dbReference>
<reference evidence="2 3" key="1">
    <citation type="journal article" date="2021" name="Elife">
        <title>Chloroplast acquisition without the gene transfer in kleptoplastic sea slugs, Plakobranchus ocellatus.</title>
        <authorList>
            <person name="Maeda T."/>
            <person name="Takahashi S."/>
            <person name="Yoshida T."/>
            <person name="Shimamura S."/>
            <person name="Takaki Y."/>
            <person name="Nagai Y."/>
            <person name="Toyoda A."/>
            <person name="Suzuki Y."/>
            <person name="Arimoto A."/>
            <person name="Ishii H."/>
            <person name="Satoh N."/>
            <person name="Nishiyama T."/>
            <person name="Hasebe M."/>
            <person name="Maruyama T."/>
            <person name="Minagawa J."/>
            <person name="Obokata J."/>
            <person name="Shigenobu S."/>
        </authorList>
    </citation>
    <scope>NUCLEOTIDE SEQUENCE [LARGE SCALE GENOMIC DNA]</scope>
</reference>
<feature type="compositionally biased region" description="Basic and acidic residues" evidence="1">
    <location>
        <begin position="1"/>
        <end position="17"/>
    </location>
</feature>
<sequence>MGETWEKLEEKHQDRQIQRSFVEDLNSSRGSRVNDNDEEEEKKEEDEAEEAQEEEEEKGNMNIEMQS</sequence>
<comment type="caution">
    <text evidence="2">The sequence shown here is derived from an EMBL/GenBank/DDBJ whole genome shotgun (WGS) entry which is preliminary data.</text>
</comment>
<gene>
    <name evidence="2" type="ORF">PoB_002128200</name>
</gene>
<dbReference type="Proteomes" id="UP000735302">
    <property type="component" value="Unassembled WGS sequence"/>
</dbReference>
<feature type="compositionally biased region" description="Acidic residues" evidence="1">
    <location>
        <begin position="36"/>
        <end position="57"/>
    </location>
</feature>
<evidence type="ECO:0008006" key="4">
    <source>
        <dbReference type="Google" id="ProtNLM"/>
    </source>
</evidence>
<name>A0AAV3ZJR1_9GAST</name>
<dbReference type="AlphaFoldDB" id="A0AAV3ZJR1"/>
<evidence type="ECO:0000256" key="1">
    <source>
        <dbReference type="SAM" id="MobiDB-lite"/>
    </source>
</evidence>
<keyword evidence="3" id="KW-1185">Reference proteome</keyword>
<feature type="region of interest" description="Disordered" evidence="1">
    <location>
        <begin position="1"/>
        <end position="67"/>
    </location>
</feature>
<evidence type="ECO:0000313" key="2">
    <source>
        <dbReference type="EMBL" id="GFN94776.1"/>
    </source>
</evidence>
<organism evidence="2 3">
    <name type="scientific">Plakobranchus ocellatus</name>
    <dbReference type="NCBI Taxonomy" id="259542"/>
    <lineage>
        <taxon>Eukaryota</taxon>
        <taxon>Metazoa</taxon>
        <taxon>Spiralia</taxon>
        <taxon>Lophotrochozoa</taxon>
        <taxon>Mollusca</taxon>
        <taxon>Gastropoda</taxon>
        <taxon>Heterobranchia</taxon>
        <taxon>Euthyneura</taxon>
        <taxon>Panpulmonata</taxon>
        <taxon>Sacoglossa</taxon>
        <taxon>Placobranchoidea</taxon>
        <taxon>Plakobranchidae</taxon>
        <taxon>Plakobranchus</taxon>
    </lineage>
</organism>
<evidence type="ECO:0000313" key="3">
    <source>
        <dbReference type="Proteomes" id="UP000735302"/>
    </source>
</evidence>